<keyword evidence="2 3" id="KW-0040">ANK repeat</keyword>
<dbReference type="PROSITE" id="PS50297">
    <property type="entry name" value="ANK_REP_REGION"/>
    <property type="match status" value="3"/>
</dbReference>
<feature type="repeat" description="ANK" evidence="3">
    <location>
        <begin position="320"/>
        <end position="352"/>
    </location>
</feature>
<dbReference type="Proteomes" id="UP001285441">
    <property type="component" value="Unassembled WGS sequence"/>
</dbReference>
<organism evidence="4 5">
    <name type="scientific">Podospora didyma</name>
    <dbReference type="NCBI Taxonomy" id="330526"/>
    <lineage>
        <taxon>Eukaryota</taxon>
        <taxon>Fungi</taxon>
        <taxon>Dikarya</taxon>
        <taxon>Ascomycota</taxon>
        <taxon>Pezizomycotina</taxon>
        <taxon>Sordariomycetes</taxon>
        <taxon>Sordariomycetidae</taxon>
        <taxon>Sordariales</taxon>
        <taxon>Podosporaceae</taxon>
        <taxon>Podospora</taxon>
    </lineage>
</organism>
<name>A0AAE0K8N7_9PEZI</name>
<dbReference type="Pfam" id="PF00023">
    <property type="entry name" value="Ank"/>
    <property type="match status" value="1"/>
</dbReference>
<feature type="repeat" description="ANK" evidence="3">
    <location>
        <begin position="426"/>
        <end position="458"/>
    </location>
</feature>
<reference evidence="4" key="2">
    <citation type="submission" date="2023-06" db="EMBL/GenBank/DDBJ databases">
        <authorList>
            <consortium name="Lawrence Berkeley National Laboratory"/>
            <person name="Haridas S."/>
            <person name="Hensen N."/>
            <person name="Bonometti L."/>
            <person name="Westerberg I."/>
            <person name="Brannstrom I.O."/>
            <person name="Guillou S."/>
            <person name="Cros-Aarteil S."/>
            <person name="Calhoun S."/>
            <person name="Kuo A."/>
            <person name="Mondo S."/>
            <person name="Pangilinan J."/>
            <person name="Riley R."/>
            <person name="LaButti K."/>
            <person name="Andreopoulos B."/>
            <person name="Lipzen A."/>
            <person name="Chen C."/>
            <person name="Yanf M."/>
            <person name="Daum C."/>
            <person name="Ng V."/>
            <person name="Clum A."/>
            <person name="Steindorff A."/>
            <person name="Ohm R."/>
            <person name="Martin F."/>
            <person name="Silar P."/>
            <person name="Natvig D."/>
            <person name="Lalanne C."/>
            <person name="Gautier V."/>
            <person name="Ament-velasquez S.L."/>
            <person name="Kruys A."/>
            <person name="Hutchinson M.I."/>
            <person name="Powell A.J."/>
            <person name="Barry K."/>
            <person name="Miller A.N."/>
            <person name="Grigoriev I.V."/>
            <person name="Debuchy R."/>
            <person name="Gladieux P."/>
            <person name="Thoren M.H."/>
            <person name="Johannesson H."/>
        </authorList>
    </citation>
    <scope>NUCLEOTIDE SEQUENCE</scope>
    <source>
        <strain evidence="4">CBS 232.78</strain>
    </source>
</reference>
<protein>
    <submittedName>
        <fullName evidence="4">Ankyrin repeat-containing domain protein</fullName>
    </submittedName>
</protein>
<dbReference type="InterPro" id="IPR036770">
    <property type="entry name" value="Ankyrin_rpt-contain_sf"/>
</dbReference>
<comment type="caution">
    <text evidence="4">The sequence shown here is derived from an EMBL/GenBank/DDBJ whole genome shotgun (WGS) entry which is preliminary data.</text>
</comment>
<dbReference type="SMART" id="SM00248">
    <property type="entry name" value="ANK"/>
    <property type="match status" value="3"/>
</dbReference>
<dbReference type="PROSITE" id="PS50088">
    <property type="entry name" value="ANK_REPEAT"/>
    <property type="match status" value="3"/>
</dbReference>
<evidence type="ECO:0000313" key="4">
    <source>
        <dbReference type="EMBL" id="KAK3372174.1"/>
    </source>
</evidence>
<feature type="repeat" description="ANK" evidence="3">
    <location>
        <begin position="459"/>
        <end position="491"/>
    </location>
</feature>
<dbReference type="PANTHER" id="PTHR24171">
    <property type="entry name" value="ANKYRIN REPEAT DOMAIN-CONTAINING PROTEIN 39-RELATED"/>
    <property type="match status" value="1"/>
</dbReference>
<dbReference type="Gene3D" id="1.25.40.20">
    <property type="entry name" value="Ankyrin repeat-containing domain"/>
    <property type="match status" value="2"/>
</dbReference>
<reference evidence="4" key="1">
    <citation type="journal article" date="2023" name="Mol. Phylogenet. Evol.">
        <title>Genome-scale phylogeny and comparative genomics of the fungal order Sordariales.</title>
        <authorList>
            <person name="Hensen N."/>
            <person name="Bonometti L."/>
            <person name="Westerberg I."/>
            <person name="Brannstrom I.O."/>
            <person name="Guillou S."/>
            <person name="Cros-Aarteil S."/>
            <person name="Calhoun S."/>
            <person name="Haridas S."/>
            <person name="Kuo A."/>
            <person name="Mondo S."/>
            <person name="Pangilinan J."/>
            <person name="Riley R."/>
            <person name="LaButti K."/>
            <person name="Andreopoulos B."/>
            <person name="Lipzen A."/>
            <person name="Chen C."/>
            <person name="Yan M."/>
            <person name="Daum C."/>
            <person name="Ng V."/>
            <person name="Clum A."/>
            <person name="Steindorff A."/>
            <person name="Ohm R.A."/>
            <person name="Martin F."/>
            <person name="Silar P."/>
            <person name="Natvig D.O."/>
            <person name="Lalanne C."/>
            <person name="Gautier V."/>
            <person name="Ament-Velasquez S.L."/>
            <person name="Kruys A."/>
            <person name="Hutchinson M.I."/>
            <person name="Powell A.J."/>
            <person name="Barry K."/>
            <person name="Miller A.N."/>
            <person name="Grigoriev I.V."/>
            <person name="Debuchy R."/>
            <person name="Gladieux P."/>
            <person name="Hiltunen Thoren M."/>
            <person name="Johannesson H."/>
        </authorList>
    </citation>
    <scope>NUCLEOTIDE SEQUENCE</scope>
    <source>
        <strain evidence="4">CBS 232.78</strain>
    </source>
</reference>
<keyword evidence="5" id="KW-1185">Reference proteome</keyword>
<dbReference type="SUPFAM" id="SSF48403">
    <property type="entry name" value="Ankyrin repeat"/>
    <property type="match status" value="1"/>
</dbReference>
<evidence type="ECO:0000256" key="1">
    <source>
        <dbReference type="ARBA" id="ARBA00022737"/>
    </source>
</evidence>
<keyword evidence="1" id="KW-0677">Repeat</keyword>
<dbReference type="InterPro" id="IPR002110">
    <property type="entry name" value="Ankyrin_rpt"/>
</dbReference>
<evidence type="ECO:0000313" key="5">
    <source>
        <dbReference type="Proteomes" id="UP001285441"/>
    </source>
</evidence>
<evidence type="ECO:0000256" key="2">
    <source>
        <dbReference type="ARBA" id="ARBA00023043"/>
    </source>
</evidence>
<evidence type="ECO:0000256" key="3">
    <source>
        <dbReference type="PROSITE-ProRule" id="PRU00023"/>
    </source>
</evidence>
<dbReference type="Pfam" id="PF12796">
    <property type="entry name" value="Ank_2"/>
    <property type="match status" value="1"/>
</dbReference>
<gene>
    <name evidence="4" type="ORF">B0H63DRAFT_483999</name>
</gene>
<dbReference type="AlphaFoldDB" id="A0AAE0K8N7"/>
<accession>A0AAE0K8N7</accession>
<sequence length="519" mass="57969">MDPLAMSTSSLAPVDAAASPLTIGVQLLYSLSRTSDEQVLWMLNELTDVRAVLHVLSEHVSSATEPLQNDKLASLEELASRASQTINELQHFIDNNFLVKIGLDKKEKPEQFFSQRAWIRLADEIRRLKKRSRDCRLVISQELSAMSPQRVPAVQYDIEGLCATYPQILRALRQPQDSPVVFVINATVPPQRCGPDCICICHTQSPAQSPAWPRRLVGYLFIGYSGVPYTKGRECSLESCCRASPSSLPVSYRFPSHLLSKMLSCTVAWNDLMGIQKTIRFPSFIKHNSTTWTRVRLDKTRPLRMTFDRGLAFPADMSQDGTTLLHFAMECQAYNTAAMLLEYGADPHATDDNTSSPCHMAWVQLPAMNQVERNTLIPLLEKIREEETIDTLGLSTLHQSILGIKPRALLYNRDITGRMLESGDIMGWTPLHWAVNYADTEAIAHLLELGCDVNTPNNLGETPLHIACEHGTLECVKMLLAAGASVIAETSDESVPLHYAVKRRDICVPIITLLTHHEE</sequence>
<dbReference type="EMBL" id="JAULSW010000008">
    <property type="protein sequence ID" value="KAK3372174.1"/>
    <property type="molecule type" value="Genomic_DNA"/>
</dbReference>
<proteinExistence type="predicted"/>